<dbReference type="SMART" id="SM00387">
    <property type="entry name" value="HATPase_c"/>
    <property type="match status" value="1"/>
</dbReference>
<name>A0A7X0J1V5_9SPHI</name>
<dbReference type="EC" id="2.7.13.3" evidence="2"/>
<dbReference type="AlphaFoldDB" id="A0A7X0J1V5"/>
<dbReference type="CDD" id="cd00075">
    <property type="entry name" value="HATPase"/>
    <property type="match status" value="1"/>
</dbReference>
<evidence type="ECO:0000313" key="8">
    <source>
        <dbReference type="EMBL" id="MBB6499149.1"/>
    </source>
</evidence>
<dbReference type="SUPFAM" id="SSF54631">
    <property type="entry name" value="CBS-domain pair"/>
    <property type="match status" value="1"/>
</dbReference>
<dbReference type="InterPro" id="IPR050351">
    <property type="entry name" value="BphY/WalK/GraS-like"/>
</dbReference>
<dbReference type="RefSeq" id="WP_184623892.1">
    <property type="nucleotide sequence ID" value="NZ_JACHCC010000003.1"/>
</dbReference>
<feature type="domain" description="Histidine kinase" evidence="7">
    <location>
        <begin position="122"/>
        <end position="336"/>
    </location>
</feature>
<dbReference type="SUPFAM" id="SSF47384">
    <property type="entry name" value="Homodimeric domain of signal transducing histidine kinase"/>
    <property type="match status" value="1"/>
</dbReference>
<dbReference type="GO" id="GO:0004721">
    <property type="term" value="F:phosphoprotein phosphatase activity"/>
    <property type="evidence" value="ECO:0007669"/>
    <property type="project" value="TreeGrafter"/>
</dbReference>
<evidence type="ECO:0000259" key="7">
    <source>
        <dbReference type="PROSITE" id="PS50109"/>
    </source>
</evidence>
<evidence type="ECO:0000256" key="5">
    <source>
        <dbReference type="ARBA" id="ARBA00022777"/>
    </source>
</evidence>
<evidence type="ECO:0000256" key="1">
    <source>
        <dbReference type="ARBA" id="ARBA00000085"/>
    </source>
</evidence>
<dbReference type="Pfam" id="PF00512">
    <property type="entry name" value="HisKA"/>
    <property type="match status" value="1"/>
</dbReference>
<keyword evidence="6" id="KW-0902">Two-component regulatory system</keyword>
<dbReference type="InterPro" id="IPR005467">
    <property type="entry name" value="His_kinase_dom"/>
</dbReference>
<organism evidence="8 9">
    <name type="scientific">Pedobacter cryoconitis</name>
    <dbReference type="NCBI Taxonomy" id="188932"/>
    <lineage>
        <taxon>Bacteria</taxon>
        <taxon>Pseudomonadati</taxon>
        <taxon>Bacteroidota</taxon>
        <taxon>Sphingobacteriia</taxon>
        <taxon>Sphingobacteriales</taxon>
        <taxon>Sphingobacteriaceae</taxon>
        <taxon>Pedobacter</taxon>
    </lineage>
</organism>
<dbReference type="Pfam" id="PF02518">
    <property type="entry name" value="HATPase_c"/>
    <property type="match status" value="1"/>
</dbReference>
<dbReference type="PANTHER" id="PTHR45453:SF1">
    <property type="entry name" value="PHOSPHATE REGULON SENSOR PROTEIN PHOR"/>
    <property type="match status" value="1"/>
</dbReference>
<keyword evidence="3" id="KW-0597">Phosphoprotein</keyword>
<dbReference type="Gene3D" id="1.10.287.130">
    <property type="match status" value="1"/>
</dbReference>
<protein>
    <recommendedName>
        <fullName evidence="2">histidine kinase</fullName>
        <ecNumber evidence="2">2.7.13.3</ecNumber>
    </recommendedName>
</protein>
<dbReference type="InterPro" id="IPR004358">
    <property type="entry name" value="Sig_transdc_His_kin-like_C"/>
</dbReference>
<reference evidence="8 9" key="1">
    <citation type="submission" date="2020-08" db="EMBL/GenBank/DDBJ databases">
        <title>Genomic Encyclopedia of Type Strains, Phase IV (KMG-V): Genome sequencing to study the core and pangenomes of soil and plant-associated prokaryotes.</title>
        <authorList>
            <person name="Whitman W."/>
        </authorList>
    </citation>
    <scope>NUCLEOTIDE SEQUENCE [LARGE SCALE GENOMIC DNA]</scope>
    <source>
        <strain evidence="8 9">M2T3</strain>
    </source>
</reference>
<dbReference type="GO" id="GO:0000155">
    <property type="term" value="F:phosphorelay sensor kinase activity"/>
    <property type="evidence" value="ECO:0007669"/>
    <property type="project" value="InterPro"/>
</dbReference>
<dbReference type="InterPro" id="IPR036097">
    <property type="entry name" value="HisK_dim/P_sf"/>
</dbReference>
<dbReference type="InterPro" id="IPR003594">
    <property type="entry name" value="HATPase_dom"/>
</dbReference>
<dbReference type="PANTHER" id="PTHR45453">
    <property type="entry name" value="PHOSPHATE REGULON SENSOR PROTEIN PHOR"/>
    <property type="match status" value="1"/>
</dbReference>
<dbReference type="CDD" id="cd00082">
    <property type="entry name" value="HisKA"/>
    <property type="match status" value="1"/>
</dbReference>
<dbReference type="InterPro" id="IPR036890">
    <property type="entry name" value="HATPase_C_sf"/>
</dbReference>
<dbReference type="GO" id="GO:0016036">
    <property type="term" value="P:cellular response to phosphate starvation"/>
    <property type="evidence" value="ECO:0007669"/>
    <property type="project" value="TreeGrafter"/>
</dbReference>
<proteinExistence type="predicted"/>
<evidence type="ECO:0000256" key="6">
    <source>
        <dbReference type="ARBA" id="ARBA00023012"/>
    </source>
</evidence>
<dbReference type="InterPro" id="IPR046342">
    <property type="entry name" value="CBS_dom_sf"/>
</dbReference>
<dbReference type="SUPFAM" id="SSF55874">
    <property type="entry name" value="ATPase domain of HSP90 chaperone/DNA topoisomerase II/histidine kinase"/>
    <property type="match status" value="1"/>
</dbReference>
<evidence type="ECO:0000313" key="9">
    <source>
        <dbReference type="Proteomes" id="UP000521017"/>
    </source>
</evidence>
<keyword evidence="5 8" id="KW-0418">Kinase</keyword>
<sequence length="340" mass="37598">MINPFVNREYLTVDAFDGVSLVKNKIIEKGCAVVFMDDEPIGLITPRDLAASPHNLIVDCLSKKPKLLYGSKIKDALKIMDESRSEILAVYHDDELVGTLFKGDIANHLMTTIETHHSNLQEVAHDLRTPVANLMGIIQLMEESFIDSENEELFSAAKIAYKNANNLISEILKPTIHPAFAIQVTPFELRKILEESVLQVQDIGRNKNIQIFVNLPESNIFSSGHSLSIKRAIDNILNNAIKFTKPGGSVEITSELKAEHCFIRIADNGIGIPDEMKPFLFEKFTSARRVGTSGEATTGMGLHITRQICESNAVGLRVISTVGEGTVFELKFKLIGILAN</sequence>
<comment type="catalytic activity">
    <reaction evidence="1">
        <text>ATP + protein L-histidine = ADP + protein N-phospho-L-histidine.</text>
        <dbReference type="EC" id="2.7.13.3"/>
    </reaction>
</comment>
<dbReference type="InterPro" id="IPR003661">
    <property type="entry name" value="HisK_dim/P_dom"/>
</dbReference>
<dbReference type="GO" id="GO:0005886">
    <property type="term" value="C:plasma membrane"/>
    <property type="evidence" value="ECO:0007669"/>
    <property type="project" value="TreeGrafter"/>
</dbReference>
<gene>
    <name evidence="8" type="ORF">HDF25_001290</name>
</gene>
<evidence type="ECO:0000256" key="2">
    <source>
        <dbReference type="ARBA" id="ARBA00012438"/>
    </source>
</evidence>
<dbReference type="PROSITE" id="PS50109">
    <property type="entry name" value="HIS_KIN"/>
    <property type="match status" value="1"/>
</dbReference>
<dbReference type="Gene3D" id="3.10.580.10">
    <property type="entry name" value="CBS-domain"/>
    <property type="match status" value="1"/>
</dbReference>
<comment type="caution">
    <text evidence="8">The sequence shown here is derived from an EMBL/GenBank/DDBJ whole genome shotgun (WGS) entry which is preliminary data.</text>
</comment>
<dbReference type="EMBL" id="JACHCC010000003">
    <property type="protein sequence ID" value="MBB6499149.1"/>
    <property type="molecule type" value="Genomic_DNA"/>
</dbReference>
<keyword evidence="4" id="KW-0808">Transferase</keyword>
<dbReference type="Gene3D" id="3.30.565.10">
    <property type="entry name" value="Histidine kinase-like ATPase, C-terminal domain"/>
    <property type="match status" value="1"/>
</dbReference>
<dbReference type="PRINTS" id="PR00344">
    <property type="entry name" value="BCTRLSENSOR"/>
</dbReference>
<evidence type="ECO:0000256" key="4">
    <source>
        <dbReference type="ARBA" id="ARBA00022679"/>
    </source>
</evidence>
<dbReference type="Proteomes" id="UP000521017">
    <property type="component" value="Unassembled WGS sequence"/>
</dbReference>
<accession>A0A7X0J1V5</accession>
<evidence type="ECO:0000256" key="3">
    <source>
        <dbReference type="ARBA" id="ARBA00022553"/>
    </source>
</evidence>